<feature type="region of interest" description="Disordered" evidence="5">
    <location>
        <begin position="163"/>
        <end position="185"/>
    </location>
</feature>
<sequence length="286" mass="31654">MDHYGLNPVENINGSFELHDFIDDPNFDQFIDLIRGENEDPLASFDCDDLINGCFIDNQFGPIPNTEAADHSIFGFDAAMLADPNSLHITLPDYNGEITVEDNKNDCGEDSSGTTTTTTTNTGKKQKMDKASIVGDAVVYLEDLQMQSKKLKAEIAELEASLSRAERHQGSKEKPRSTNAAKANHSVSKTIIQMDMLQLEERGFYVKVVCESGDGVAISFYKALESLTSFNVQNSNIATVSDKFILTFTLNVKECEQNPINFPNLKLWVTGAFVNQGFQLKIPFST</sequence>
<dbReference type="InterPro" id="IPR036638">
    <property type="entry name" value="HLH_DNA-bd_sf"/>
</dbReference>
<dbReference type="PANTHER" id="PTHR31945:SF17">
    <property type="entry name" value="TRANSCRIPTION FACTOR FER-LIKE IRON DEFICIENCY-INDUCED TRANSCRIPTION FACTOR"/>
    <property type="match status" value="1"/>
</dbReference>
<comment type="caution">
    <text evidence="6">The sequence shown here is derived from an EMBL/GenBank/DDBJ whole genome shotgun (WGS) entry which is preliminary data.</text>
</comment>
<dbReference type="GO" id="GO:0003700">
    <property type="term" value="F:DNA-binding transcription factor activity"/>
    <property type="evidence" value="ECO:0007669"/>
    <property type="project" value="TreeGrafter"/>
</dbReference>
<evidence type="ECO:0000256" key="5">
    <source>
        <dbReference type="SAM" id="MobiDB-lite"/>
    </source>
</evidence>
<keyword evidence="2" id="KW-0805">Transcription regulation</keyword>
<feature type="region of interest" description="Disordered" evidence="5">
    <location>
        <begin position="103"/>
        <end position="127"/>
    </location>
</feature>
<dbReference type="Proteomes" id="UP000796880">
    <property type="component" value="Unassembled WGS sequence"/>
</dbReference>
<dbReference type="OrthoDB" id="1886792at2759"/>
<feature type="compositionally biased region" description="Basic and acidic residues" evidence="5">
    <location>
        <begin position="164"/>
        <end position="176"/>
    </location>
</feature>
<dbReference type="InterPro" id="IPR051358">
    <property type="entry name" value="TF_AMS/ICE1/BHLH6-like"/>
</dbReference>
<evidence type="ECO:0000256" key="2">
    <source>
        <dbReference type="ARBA" id="ARBA00023015"/>
    </source>
</evidence>
<dbReference type="GO" id="GO:0005634">
    <property type="term" value="C:nucleus"/>
    <property type="evidence" value="ECO:0007669"/>
    <property type="project" value="UniProtKB-SubCell"/>
</dbReference>
<evidence type="ECO:0000256" key="3">
    <source>
        <dbReference type="ARBA" id="ARBA00023163"/>
    </source>
</evidence>
<accession>A0A8K0HL85</accession>
<dbReference type="AlphaFoldDB" id="A0A8K0HL85"/>
<dbReference type="EMBL" id="VOIH02000002">
    <property type="protein sequence ID" value="KAF3454907.1"/>
    <property type="molecule type" value="Genomic_DNA"/>
</dbReference>
<proteinExistence type="predicted"/>
<name>A0A8K0HL85_9ROSA</name>
<dbReference type="PANTHER" id="PTHR31945">
    <property type="entry name" value="TRANSCRIPTION FACTOR SCREAM2-RELATED"/>
    <property type="match status" value="1"/>
</dbReference>
<evidence type="ECO:0000256" key="4">
    <source>
        <dbReference type="ARBA" id="ARBA00023242"/>
    </source>
</evidence>
<organism evidence="6 7">
    <name type="scientific">Rhamnella rubrinervis</name>
    <dbReference type="NCBI Taxonomy" id="2594499"/>
    <lineage>
        <taxon>Eukaryota</taxon>
        <taxon>Viridiplantae</taxon>
        <taxon>Streptophyta</taxon>
        <taxon>Embryophyta</taxon>
        <taxon>Tracheophyta</taxon>
        <taxon>Spermatophyta</taxon>
        <taxon>Magnoliopsida</taxon>
        <taxon>eudicotyledons</taxon>
        <taxon>Gunneridae</taxon>
        <taxon>Pentapetalae</taxon>
        <taxon>rosids</taxon>
        <taxon>fabids</taxon>
        <taxon>Rosales</taxon>
        <taxon>Rhamnaceae</taxon>
        <taxon>rhamnoid group</taxon>
        <taxon>Rhamneae</taxon>
        <taxon>Rhamnella</taxon>
    </lineage>
</organism>
<dbReference type="GO" id="GO:0046983">
    <property type="term" value="F:protein dimerization activity"/>
    <property type="evidence" value="ECO:0007669"/>
    <property type="project" value="InterPro"/>
</dbReference>
<keyword evidence="3" id="KW-0804">Transcription</keyword>
<evidence type="ECO:0000313" key="6">
    <source>
        <dbReference type="EMBL" id="KAF3454907.1"/>
    </source>
</evidence>
<reference evidence="6" key="1">
    <citation type="submission" date="2020-03" db="EMBL/GenBank/DDBJ databases">
        <title>A high-quality chromosome-level genome assembly of a woody plant with both climbing and erect habits, Rhamnella rubrinervis.</title>
        <authorList>
            <person name="Lu Z."/>
            <person name="Yang Y."/>
            <person name="Zhu X."/>
            <person name="Sun Y."/>
        </authorList>
    </citation>
    <scope>NUCLEOTIDE SEQUENCE</scope>
    <source>
        <strain evidence="6">BYM</strain>
        <tissue evidence="6">Leaf</tissue>
    </source>
</reference>
<dbReference type="Gene3D" id="4.10.280.10">
    <property type="entry name" value="Helix-loop-helix DNA-binding domain"/>
    <property type="match status" value="1"/>
</dbReference>
<comment type="subcellular location">
    <subcellularLocation>
        <location evidence="1">Nucleus</location>
    </subcellularLocation>
</comment>
<keyword evidence="4" id="KW-0539">Nucleus</keyword>
<gene>
    <name evidence="6" type="ORF">FNV43_RR05355</name>
</gene>
<evidence type="ECO:0000313" key="7">
    <source>
        <dbReference type="Proteomes" id="UP000796880"/>
    </source>
</evidence>
<protein>
    <submittedName>
        <fullName evidence="6">Uncharacterized protein</fullName>
    </submittedName>
</protein>
<dbReference type="GO" id="GO:0043565">
    <property type="term" value="F:sequence-specific DNA binding"/>
    <property type="evidence" value="ECO:0007669"/>
    <property type="project" value="TreeGrafter"/>
</dbReference>
<evidence type="ECO:0000256" key="1">
    <source>
        <dbReference type="ARBA" id="ARBA00004123"/>
    </source>
</evidence>
<keyword evidence="7" id="KW-1185">Reference proteome</keyword>